<name>A0A365UCT9_9RHOB</name>
<accession>A0A365UCT9</accession>
<feature type="domain" description="N-acetyltransferase" evidence="3">
    <location>
        <begin position="1"/>
        <end position="135"/>
    </location>
</feature>
<dbReference type="AlphaFoldDB" id="A0A365UCT9"/>
<evidence type="ECO:0000259" key="3">
    <source>
        <dbReference type="PROSITE" id="PS51186"/>
    </source>
</evidence>
<dbReference type="PROSITE" id="PS51186">
    <property type="entry name" value="GNAT"/>
    <property type="match status" value="1"/>
</dbReference>
<dbReference type="PANTHER" id="PTHR43877">
    <property type="entry name" value="AMINOALKYLPHOSPHONATE N-ACETYLTRANSFERASE-RELATED-RELATED"/>
    <property type="match status" value="1"/>
</dbReference>
<dbReference type="SUPFAM" id="SSF55729">
    <property type="entry name" value="Acyl-CoA N-acyltransferases (Nat)"/>
    <property type="match status" value="1"/>
</dbReference>
<protein>
    <submittedName>
        <fullName evidence="4">Ribosomal-protein-alanine acetyltransferase</fullName>
    </submittedName>
</protein>
<dbReference type="OrthoDB" id="9804026at2"/>
<evidence type="ECO:0000313" key="5">
    <source>
        <dbReference type="Proteomes" id="UP000253370"/>
    </source>
</evidence>
<dbReference type="EMBL" id="QNTQ01000002">
    <property type="protein sequence ID" value="RBI87192.1"/>
    <property type="molecule type" value="Genomic_DNA"/>
</dbReference>
<dbReference type="RefSeq" id="WP_113288040.1">
    <property type="nucleotide sequence ID" value="NZ_QNTQ01000002.1"/>
</dbReference>
<comment type="caution">
    <text evidence="4">The sequence shown here is derived from an EMBL/GenBank/DDBJ whole genome shotgun (WGS) entry which is preliminary data.</text>
</comment>
<dbReference type="InterPro" id="IPR050832">
    <property type="entry name" value="Bact_Acetyltransf"/>
</dbReference>
<proteinExistence type="predicted"/>
<dbReference type="Gene3D" id="3.40.630.30">
    <property type="match status" value="1"/>
</dbReference>
<dbReference type="InterPro" id="IPR000182">
    <property type="entry name" value="GNAT_dom"/>
</dbReference>
<keyword evidence="2" id="KW-0012">Acyltransferase</keyword>
<sequence length="153" mass="16435">MTPETLAALHARAFARGWTAEEFARLLESPHVFALGDGRAFALGRVAAEEAELLTLATDPLHRRQGLARARLAAFEAEARARGATTAFLEVAADNGAARALYEASGWAEAGRRPRYYPRSDGPAADALIMRRALRPPAPLQRSVGEGPGRKTC</sequence>
<dbReference type="Pfam" id="PF00583">
    <property type="entry name" value="Acetyltransf_1"/>
    <property type="match status" value="1"/>
</dbReference>
<evidence type="ECO:0000256" key="1">
    <source>
        <dbReference type="ARBA" id="ARBA00022679"/>
    </source>
</evidence>
<evidence type="ECO:0000256" key="2">
    <source>
        <dbReference type="ARBA" id="ARBA00023315"/>
    </source>
</evidence>
<keyword evidence="5" id="KW-1185">Reference proteome</keyword>
<organism evidence="4 5">
    <name type="scientific">Rhodosalinus halophilus</name>
    <dbReference type="NCBI Taxonomy" id="2259333"/>
    <lineage>
        <taxon>Bacteria</taxon>
        <taxon>Pseudomonadati</taxon>
        <taxon>Pseudomonadota</taxon>
        <taxon>Alphaproteobacteria</taxon>
        <taxon>Rhodobacterales</taxon>
        <taxon>Paracoccaceae</taxon>
        <taxon>Rhodosalinus</taxon>
    </lineage>
</organism>
<dbReference type="InterPro" id="IPR016181">
    <property type="entry name" value="Acyl_CoA_acyltransferase"/>
</dbReference>
<keyword evidence="1 4" id="KW-0808">Transferase</keyword>
<evidence type="ECO:0000313" key="4">
    <source>
        <dbReference type="EMBL" id="RBI87192.1"/>
    </source>
</evidence>
<reference evidence="4 5" key="1">
    <citation type="submission" date="2018-07" db="EMBL/GenBank/DDBJ databases">
        <title>Rhodosalinus sp. strain E84T genomic sequence and assembly.</title>
        <authorList>
            <person name="Liu Z.-W."/>
            <person name="Lu D.-C."/>
        </authorList>
    </citation>
    <scope>NUCLEOTIDE SEQUENCE [LARGE SCALE GENOMIC DNA]</scope>
    <source>
        <strain evidence="4 5">E84</strain>
    </source>
</reference>
<gene>
    <name evidence="4" type="ORF">DRV85_03455</name>
</gene>
<dbReference type="GO" id="GO:0016747">
    <property type="term" value="F:acyltransferase activity, transferring groups other than amino-acyl groups"/>
    <property type="evidence" value="ECO:0007669"/>
    <property type="project" value="InterPro"/>
</dbReference>
<dbReference type="Proteomes" id="UP000253370">
    <property type="component" value="Unassembled WGS sequence"/>
</dbReference>